<protein>
    <submittedName>
        <fullName evidence="2">Uncharacterized protein</fullName>
    </submittedName>
</protein>
<proteinExistence type="predicted"/>
<comment type="caution">
    <text evidence="2">The sequence shown here is derived from an EMBL/GenBank/DDBJ whole genome shotgun (WGS) entry which is preliminary data.</text>
</comment>
<dbReference type="AlphaFoldDB" id="A0A150MY38"/>
<reference evidence="2 3" key="1">
    <citation type="submission" date="2016-01" db="EMBL/GenBank/DDBJ databases">
        <title>Draft Genome Sequences of Seven Thermophilic Sporeformers Isolated from Foods.</title>
        <authorList>
            <person name="Berendsen E.M."/>
            <person name="Wells-Bennik M.H."/>
            <person name="Krawcyk A.O."/>
            <person name="De Jong A."/>
            <person name="Holsappel S."/>
            <person name="Eijlander R.T."/>
            <person name="Kuipers O.P."/>
        </authorList>
    </citation>
    <scope>NUCLEOTIDE SEQUENCE [LARGE SCALE GENOMIC DNA]</scope>
    <source>
        <strain evidence="2 3">B4109</strain>
    </source>
</reference>
<name>A0A150MY38_GEOSE</name>
<evidence type="ECO:0000313" key="2">
    <source>
        <dbReference type="EMBL" id="KYD29381.1"/>
    </source>
</evidence>
<gene>
    <name evidence="2" type="ORF">B4109_0334</name>
    <name evidence="1" type="ORF">GS8_3037</name>
</gene>
<keyword evidence="4" id="KW-1185">Reference proteome</keyword>
<evidence type="ECO:0000313" key="1">
    <source>
        <dbReference type="EMBL" id="KAF6509506.1"/>
    </source>
</evidence>
<dbReference type="PATRIC" id="fig|1422.18.peg.626"/>
<dbReference type="Proteomes" id="UP000075424">
    <property type="component" value="Unassembled WGS sequence"/>
</dbReference>
<evidence type="ECO:0000313" key="3">
    <source>
        <dbReference type="Proteomes" id="UP000075424"/>
    </source>
</evidence>
<accession>A0A150MY38</accession>
<dbReference type="EMBL" id="LUCS01000030">
    <property type="protein sequence ID" value="KAF6509506.1"/>
    <property type="molecule type" value="Genomic_DNA"/>
</dbReference>
<organism evidence="2 3">
    <name type="scientific">Geobacillus stearothermophilus</name>
    <name type="common">Bacillus stearothermophilus</name>
    <dbReference type="NCBI Taxonomy" id="1422"/>
    <lineage>
        <taxon>Bacteria</taxon>
        <taxon>Bacillati</taxon>
        <taxon>Bacillota</taxon>
        <taxon>Bacilli</taxon>
        <taxon>Bacillales</taxon>
        <taxon>Anoxybacillaceae</taxon>
        <taxon>Geobacillus</taxon>
    </lineage>
</organism>
<evidence type="ECO:0000313" key="4">
    <source>
        <dbReference type="Proteomes" id="UP000773850"/>
    </source>
</evidence>
<reference evidence="1 4" key="2">
    <citation type="submission" date="2016-03" db="EMBL/GenBank/DDBJ databases">
        <title>Spore heat resistance.</title>
        <authorList>
            <person name="Boekhorst J."/>
            <person name="Berendsen E.M."/>
            <person name="Wells-Bennik M.H."/>
            <person name="Kuipers O.P."/>
        </authorList>
    </citation>
    <scope>NUCLEOTIDE SEQUENCE [LARGE SCALE GENOMIC DNA]</scope>
    <source>
        <strain evidence="1 4">GS8</strain>
    </source>
</reference>
<dbReference type="EMBL" id="LQYV01000012">
    <property type="protein sequence ID" value="KYD29381.1"/>
    <property type="molecule type" value="Genomic_DNA"/>
</dbReference>
<dbReference type="Proteomes" id="UP000773850">
    <property type="component" value="Unassembled WGS sequence"/>
</dbReference>
<sequence>MNPRALFLVALFTTFVGVAHQALFRYDGNGWNGKKEVG</sequence>